<sequence length="580" mass="65074">MQTLRQLSWFFRAYWKRYVIGISVLFIIDVLMLWPPKLIGDTVDSIRNSSLTNADLTQTVVILLVLGVSLYGLRFLWRFLLNGGALILERTLRERLFAHLTRMTPSFFHRKRSGDLMAVATNDIPAIEQTASTGVLTLVDALFMTLLTLGVMVTAIDWKLTLAALIPMPFLAWSTAYYGRLLHERFYLAQEAFGEMNDHVQQSVSGVRVLRAFVQEKADIEAYRRVSEKTLERNVSVSRIDALFEPTIAIIIGFSFLIGLGYGTYLVFTSVISLGDLVAFNLYLGLLIWPMFAFGWLVNVLQRGGASHKRFTELMVEQPDVAEAANPVTSQIANTVEARHFSFTYPGTDKQALTDISFRLGEGETLGIVGRTGSGKSTLCRALLHQNQMKEQALFIGGIPIEGLAFDTLREKIGYVPQEHLLFSRTIAENVTFGKPQATTEDVMHALELAEMKRDLAQFRDGLQTMVGEKGVTLSGGQKQRISIARALLMDAGILILDDSLSAVDARTEESILRHLRQERADKTTIITAHRLSAVQHAQLILVLDEGQIVERGTHDELMQRNGWYAEQYRRQQMEQDVAG</sequence>
<dbReference type="Proteomes" id="UP000241645">
    <property type="component" value="Unassembled WGS sequence"/>
</dbReference>
<dbReference type="InterPro" id="IPR036640">
    <property type="entry name" value="ABC1_TM_sf"/>
</dbReference>
<evidence type="ECO:0000256" key="4">
    <source>
        <dbReference type="ARBA" id="ARBA00022840"/>
    </source>
</evidence>
<dbReference type="SUPFAM" id="SSF90123">
    <property type="entry name" value="ABC transporter transmembrane region"/>
    <property type="match status" value="1"/>
</dbReference>
<dbReference type="InterPro" id="IPR011527">
    <property type="entry name" value="ABC1_TM_dom"/>
</dbReference>
<name>A0ABX5FUD7_9BACL</name>
<evidence type="ECO:0000256" key="2">
    <source>
        <dbReference type="ARBA" id="ARBA00022692"/>
    </source>
</evidence>
<accession>A0ABX5FUD7</accession>
<comment type="caution">
    <text evidence="10">The sequence shown here is derived from an EMBL/GenBank/DDBJ whole genome shotgun (WGS) entry which is preliminary data.</text>
</comment>
<feature type="transmembrane region" description="Helical" evidence="7">
    <location>
        <begin position="162"/>
        <end position="179"/>
    </location>
</feature>
<keyword evidence="4" id="KW-0067">ATP-binding</keyword>
<keyword evidence="3" id="KW-0547">Nucleotide-binding</keyword>
<dbReference type="RefSeq" id="WP_106834398.1">
    <property type="nucleotide sequence ID" value="NZ_JARMEW010000022.1"/>
</dbReference>
<evidence type="ECO:0000313" key="10">
    <source>
        <dbReference type="EMBL" id="PSK10729.1"/>
    </source>
</evidence>
<evidence type="ECO:0000259" key="9">
    <source>
        <dbReference type="PROSITE" id="PS50929"/>
    </source>
</evidence>
<dbReference type="InterPro" id="IPR003439">
    <property type="entry name" value="ABC_transporter-like_ATP-bd"/>
</dbReference>
<dbReference type="Gene3D" id="3.40.50.300">
    <property type="entry name" value="P-loop containing nucleotide triphosphate hydrolases"/>
    <property type="match status" value="1"/>
</dbReference>
<dbReference type="Pfam" id="PF00664">
    <property type="entry name" value="ABC_membrane"/>
    <property type="match status" value="1"/>
</dbReference>
<dbReference type="SMART" id="SM00382">
    <property type="entry name" value="AAA"/>
    <property type="match status" value="1"/>
</dbReference>
<dbReference type="PROSITE" id="PS50893">
    <property type="entry name" value="ABC_TRANSPORTER_2"/>
    <property type="match status" value="1"/>
</dbReference>
<dbReference type="InterPro" id="IPR003593">
    <property type="entry name" value="AAA+_ATPase"/>
</dbReference>
<dbReference type="GeneID" id="95750805"/>
<keyword evidence="5 7" id="KW-1133">Transmembrane helix</keyword>
<keyword evidence="11" id="KW-1185">Reference proteome</keyword>
<feature type="transmembrane region" description="Helical" evidence="7">
    <location>
        <begin position="280"/>
        <end position="301"/>
    </location>
</feature>
<dbReference type="CDD" id="cd18541">
    <property type="entry name" value="ABC_6TM_TmrB_like"/>
    <property type="match status" value="1"/>
</dbReference>
<gene>
    <name evidence="10" type="ORF">C7R92_11870</name>
</gene>
<dbReference type="PANTHER" id="PTHR43394:SF1">
    <property type="entry name" value="ATP-BINDING CASSETTE SUB-FAMILY B MEMBER 10, MITOCHONDRIAL"/>
    <property type="match status" value="1"/>
</dbReference>
<comment type="subcellular location">
    <subcellularLocation>
        <location evidence="1">Cell membrane</location>
        <topology evidence="1">Multi-pass membrane protein</topology>
    </subcellularLocation>
</comment>
<dbReference type="EMBL" id="PXZO01000019">
    <property type="protein sequence ID" value="PSK10729.1"/>
    <property type="molecule type" value="Genomic_DNA"/>
</dbReference>
<dbReference type="SUPFAM" id="SSF52540">
    <property type="entry name" value="P-loop containing nucleoside triphosphate hydrolases"/>
    <property type="match status" value="1"/>
</dbReference>
<dbReference type="InterPro" id="IPR017871">
    <property type="entry name" value="ABC_transporter-like_CS"/>
</dbReference>
<organism evidence="10 11">
    <name type="scientific">Brevibacillus porteri</name>
    <dbReference type="NCBI Taxonomy" id="2126350"/>
    <lineage>
        <taxon>Bacteria</taxon>
        <taxon>Bacillati</taxon>
        <taxon>Bacillota</taxon>
        <taxon>Bacilli</taxon>
        <taxon>Bacillales</taxon>
        <taxon>Paenibacillaceae</taxon>
        <taxon>Brevibacillus</taxon>
    </lineage>
</organism>
<evidence type="ECO:0000256" key="5">
    <source>
        <dbReference type="ARBA" id="ARBA00022989"/>
    </source>
</evidence>
<feature type="transmembrane region" description="Helical" evidence="7">
    <location>
        <begin position="135"/>
        <end position="156"/>
    </location>
</feature>
<evidence type="ECO:0000256" key="3">
    <source>
        <dbReference type="ARBA" id="ARBA00022741"/>
    </source>
</evidence>
<evidence type="ECO:0000256" key="1">
    <source>
        <dbReference type="ARBA" id="ARBA00004651"/>
    </source>
</evidence>
<keyword evidence="6 7" id="KW-0472">Membrane</keyword>
<dbReference type="PROSITE" id="PS50929">
    <property type="entry name" value="ABC_TM1F"/>
    <property type="match status" value="1"/>
</dbReference>
<feature type="domain" description="ABC transporter" evidence="8">
    <location>
        <begin position="336"/>
        <end position="571"/>
    </location>
</feature>
<evidence type="ECO:0000259" key="8">
    <source>
        <dbReference type="PROSITE" id="PS50893"/>
    </source>
</evidence>
<feature type="transmembrane region" description="Helical" evidence="7">
    <location>
        <begin position="56"/>
        <end position="77"/>
    </location>
</feature>
<feature type="transmembrane region" description="Helical" evidence="7">
    <location>
        <begin position="248"/>
        <end position="268"/>
    </location>
</feature>
<evidence type="ECO:0000256" key="6">
    <source>
        <dbReference type="ARBA" id="ARBA00023136"/>
    </source>
</evidence>
<evidence type="ECO:0000313" key="11">
    <source>
        <dbReference type="Proteomes" id="UP000241645"/>
    </source>
</evidence>
<keyword evidence="2 7" id="KW-0812">Transmembrane</keyword>
<dbReference type="InterPro" id="IPR039421">
    <property type="entry name" value="Type_1_exporter"/>
</dbReference>
<dbReference type="Gene3D" id="1.20.1560.10">
    <property type="entry name" value="ABC transporter type 1, transmembrane domain"/>
    <property type="match status" value="1"/>
</dbReference>
<dbReference type="PROSITE" id="PS00211">
    <property type="entry name" value="ABC_TRANSPORTER_1"/>
    <property type="match status" value="1"/>
</dbReference>
<dbReference type="InterPro" id="IPR027417">
    <property type="entry name" value="P-loop_NTPase"/>
</dbReference>
<feature type="domain" description="ABC transmembrane type-1" evidence="9">
    <location>
        <begin position="19"/>
        <end position="303"/>
    </location>
</feature>
<evidence type="ECO:0000256" key="7">
    <source>
        <dbReference type="SAM" id="Phobius"/>
    </source>
</evidence>
<protein>
    <submittedName>
        <fullName evidence="10">Multidrug ABC transporter permease/ATP-binding protein</fullName>
    </submittedName>
</protein>
<reference evidence="10 11" key="1">
    <citation type="submission" date="2018-03" db="EMBL/GenBank/DDBJ databases">
        <title>Brevisbacillus phylogenomics.</title>
        <authorList>
            <person name="Dunlap C."/>
        </authorList>
    </citation>
    <scope>NUCLEOTIDE SEQUENCE [LARGE SCALE GENOMIC DNA]</scope>
    <source>
        <strain evidence="10 11">NRRL B-41110</strain>
    </source>
</reference>
<dbReference type="PANTHER" id="PTHR43394">
    <property type="entry name" value="ATP-DEPENDENT PERMEASE MDL1, MITOCHONDRIAL"/>
    <property type="match status" value="1"/>
</dbReference>
<proteinExistence type="predicted"/>
<dbReference type="Pfam" id="PF00005">
    <property type="entry name" value="ABC_tran"/>
    <property type="match status" value="1"/>
</dbReference>
<feature type="transmembrane region" description="Helical" evidence="7">
    <location>
        <begin position="18"/>
        <end position="36"/>
    </location>
</feature>